<evidence type="ECO:0000313" key="2">
    <source>
        <dbReference type="Proteomes" id="UP000272140"/>
    </source>
</evidence>
<accession>A0A3R9CJK2</accession>
<name>A0A3R9CJK2_9BURK</name>
<organism evidence="1 2">
    <name type="scientific">Burkholderia cenocepacia</name>
    <dbReference type="NCBI Taxonomy" id="95486"/>
    <lineage>
        <taxon>Bacteria</taxon>
        <taxon>Pseudomonadati</taxon>
        <taxon>Pseudomonadota</taxon>
        <taxon>Betaproteobacteria</taxon>
        <taxon>Burkholderiales</taxon>
        <taxon>Burkholderiaceae</taxon>
        <taxon>Burkholderia</taxon>
        <taxon>Burkholderia cepacia complex</taxon>
    </lineage>
</organism>
<protein>
    <submittedName>
        <fullName evidence="1">Uncharacterized protein</fullName>
    </submittedName>
</protein>
<comment type="caution">
    <text evidence="1">The sequence shown here is derived from an EMBL/GenBank/DDBJ whole genome shotgun (WGS) entry which is preliminary data.</text>
</comment>
<dbReference type="EMBL" id="RKIO01000004">
    <property type="protein sequence ID" value="RSC02652.1"/>
    <property type="molecule type" value="Genomic_DNA"/>
</dbReference>
<sequence length="157" mass="17468">MRSRPVQRATQLPAENDVSTTGFHHALNRLDARSDKKLATIDLEIKKPGEELHGRIDAGALPSMLARVCALQLSSNFMARMPTNAHAQQLLCFYRGAFFVNPIALTDPELGQFDRQRMRDLLAAAGINESKLNATREFLDGFEDFDAAAKPQSQSRK</sequence>
<dbReference type="Proteomes" id="UP000272140">
    <property type="component" value="Unassembled WGS sequence"/>
</dbReference>
<gene>
    <name evidence="1" type="ORF">EGT41_24885</name>
</gene>
<evidence type="ECO:0000313" key="1">
    <source>
        <dbReference type="EMBL" id="RSC02652.1"/>
    </source>
</evidence>
<proteinExistence type="predicted"/>
<dbReference type="AlphaFoldDB" id="A0A3R9CJK2"/>
<reference evidence="2" key="1">
    <citation type="submission" date="2018-11" db="EMBL/GenBank/DDBJ databases">
        <title>FDA dAtabase for Regulatory Grade micrObial Sequences (FDA-ARGOS): Supporting development and validation of Infectious Disease Dx tests.</title>
        <authorList>
            <person name="Goldberg B."/>
            <person name="Campos J."/>
            <person name="Tallon L."/>
            <person name="Sadzewicz L."/>
            <person name="Zhao X."/>
            <person name="Vavikolanu K."/>
            <person name="Mehta A."/>
            <person name="Aluvathingal J."/>
            <person name="Nadendla S."/>
            <person name="Geyer C."/>
            <person name="Nandy P."/>
            <person name="Yan Y."/>
            <person name="Sichtig H."/>
        </authorList>
    </citation>
    <scope>NUCLEOTIDE SEQUENCE [LARGE SCALE GENOMIC DNA]</scope>
    <source>
        <strain evidence="2">FDAARGOS_544</strain>
    </source>
</reference>